<dbReference type="GO" id="GO:0070536">
    <property type="term" value="P:protein K63-linked deubiquitination"/>
    <property type="evidence" value="ECO:0007669"/>
    <property type="project" value="TreeGrafter"/>
</dbReference>
<dbReference type="EC" id="3.4.19.12" evidence="2"/>
<comment type="function">
    <text evidence="7">Deubiquitinating enzyme that specifically hydrolyzes 'Lys-63'-linked polyubiquitin to monoubiquitin. Required for the stability and translation of a subset mRNAs with a high abundance of rare codons by mediating deubiquitination of 40S ribosomal protein RPS10/eS10, thereby antagonizing ZNF598-mediated 40S ubiquitination. The abundance of rare codons in mRNAs can limit the translation rate and can lead to ribosome collisions that trigger activation of ribosome quality control (RQC) pathway by ZNF598. OTUD1-mediated deubiquitination prevents activation of the RQC and subsequent dissociation of ribosomes and stimulates formation of polysomes and translation.</text>
</comment>
<evidence type="ECO:0000256" key="2">
    <source>
        <dbReference type="ARBA" id="ARBA00012759"/>
    </source>
</evidence>
<evidence type="ECO:0000256" key="5">
    <source>
        <dbReference type="ARBA" id="ARBA00022801"/>
    </source>
</evidence>
<dbReference type="Pfam" id="PF02338">
    <property type="entry name" value="OTU"/>
    <property type="match status" value="1"/>
</dbReference>
<evidence type="ECO:0000256" key="4">
    <source>
        <dbReference type="ARBA" id="ARBA00022786"/>
    </source>
</evidence>
<keyword evidence="3" id="KW-0645">Protease</keyword>
<evidence type="ECO:0000256" key="7">
    <source>
        <dbReference type="ARBA" id="ARBA00057633"/>
    </source>
</evidence>
<dbReference type="OrthoDB" id="409956at2759"/>
<protein>
    <recommendedName>
        <fullName evidence="8">OTU domain-containing protein 1</fullName>
        <ecNumber evidence="2">3.4.19.12</ecNumber>
    </recommendedName>
</protein>
<organism evidence="11 12">
    <name type="scientific">Paramormyrops kingsleyae</name>
    <dbReference type="NCBI Taxonomy" id="1676925"/>
    <lineage>
        <taxon>Eukaryota</taxon>
        <taxon>Metazoa</taxon>
        <taxon>Chordata</taxon>
        <taxon>Craniata</taxon>
        <taxon>Vertebrata</taxon>
        <taxon>Euteleostomi</taxon>
        <taxon>Actinopterygii</taxon>
        <taxon>Neopterygii</taxon>
        <taxon>Teleostei</taxon>
        <taxon>Osteoglossocephala</taxon>
        <taxon>Osteoglossomorpha</taxon>
        <taxon>Osteoglossiformes</taxon>
        <taxon>Mormyridae</taxon>
        <taxon>Paramormyrops</taxon>
    </lineage>
</organism>
<dbReference type="STRING" id="1676925.ENSPKIP00000033430"/>
<keyword evidence="4" id="KW-0833">Ubl conjugation pathway</keyword>
<evidence type="ECO:0000256" key="3">
    <source>
        <dbReference type="ARBA" id="ARBA00022670"/>
    </source>
</evidence>
<evidence type="ECO:0000256" key="9">
    <source>
        <dbReference type="SAM" id="MobiDB-lite"/>
    </source>
</evidence>
<dbReference type="SUPFAM" id="SSF54001">
    <property type="entry name" value="Cysteine proteinases"/>
    <property type="match status" value="1"/>
</dbReference>
<reference evidence="11" key="2">
    <citation type="submission" date="2025-09" db="UniProtKB">
        <authorList>
            <consortium name="Ensembl"/>
        </authorList>
    </citation>
    <scope>IDENTIFICATION</scope>
</reference>
<keyword evidence="5" id="KW-0378">Hydrolase</keyword>
<keyword evidence="12" id="KW-1185">Reference proteome</keyword>
<accession>A0A3B3SSX8</accession>
<evidence type="ECO:0000313" key="11">
    <source>
        <dbReference type="Ensembl" id="ENSPKIP00000033430.1"/>
    </source>
</evidence>
<reference evidence="11" key="1">
    <citation type="submission" date="2025-08" db="UniProtKB">
        <authorList>
            <consortium name="Ensembl"/>
        </authorList>
    </citation>
    <scope>IDENTIFICATION</scope>
</reference>
<dbReference type="Proteomes" id="UP000261540">
    <property type="component" value="Unplaced"/>
</dbReference>
<dbReference type="PANTHER" id="PTHR12419">
    <property type="entry name" value="OTU DOMAIN CONTAINING PROTEIN"/>
    <property type="match status" value="1"/>
</dbReference>
<dbReference type="Ensembl" id="ENSPKIT00000014320.1">
    <property type="protein sequence ID" value="ENSPKIP00000033430.1"/>
    <property type="gene ID" value="ENSPKIG00000013146.1"/>
</dbReference>
<comment type="catalytic activity">
    <reaction evidence="1">
        <text>Thiol-dependent hydrolysis of ester, thioester, amide, peptide and isopeptide bonds formed by the C-terminal Gly of ubiquitin (a 76-residue protein attached to proteins as an intracellular targeting signal).</text>
        <dbReference type="EC" id="3.4.19.12"/>
    </reaction>
</comment>
<dbReference type="InterPro" id="IPR047834">
    <property type="entry name" value="OTUD1_OTU"/>
</dbReference>
<dbReference type="GO" id="GO:0006508">
    <property type="term" value="P:proteolysis"/>
    <property type="evidence" value="ECO:0007669"/>
    <property type="project" value="UniProtKB-KW"/>
</dbReference>
<dbReference type="AlphaFoldDB" id="A0A3B3SSX8"/>
<dbReference type="InterPro" id="IPR003323">
    <property type="entry name" value="OTU_dom"/>
</dbReference>
<feature type="region of interest" description="Disordered" evidence="9">
    <location>
        <begin position="94"/>
        <end position="130"/>
    </location>
</feature>
<evidence type="ECO:0000313" key="12">
    <source>
        <dbReference type="Proteomes" id="UP000261540"/>
    </source>
</evidence>
<evidence type="ECO:0000259" key="10">
    <source>
        <dbReference type="PROSITE" id="PS50802"/>
    </source>
</evidence>
<dbReference type="CDD" id="cd22747">
    <property type="entry name" value="OTU_OTUD1"/>
    <property type="match status" value="1"/>
</dbReference>
<sequence length="347" mass="39009">MPAFSFYETASDDPACLVPNAEIIISLPGGVESRVPVRVVREPPSERAQLSANTYRIRHEVVNGENRYTLDPESLNNFLSHVELLEKQREMDKAGGTEMFPPDSSNDAEPTTYSADVTENRSRAPQTGEGERCVPVKGYVISADQVQNTLQDQSERNYKVMNYLAELDKQNKYLKERNMYRFHIIPDGNCLYRAVCKAVYGDQSRHVELREYTVHHIADHLEEFGPIIEGDIGEFIIDAAQDGAWAGYPELLAMSQMLGVNIHLTTGGSLGSPTVSTMVHYLGEEGASKPSIWLSWLSSGHYDVVFDRCLANPEYDSWCRQIQAQRIRDEEMANSIATSLSKMYIDS</sequence>
<dbReference type="Gene3D" id="3.90.70.80">
    <property type="match status" value="1"/>
</dbReference>
<dbReference type="InterPro" id="IPR050704">
    <property type="entry name" value="Peptidase_C85-like"/>
</dbReference>
<keyword evidence="6" id="KW-0788">Thiol protease</keyword>
<dbReference type="InterPro" id="IPR038765">
    <property type="entry name" value="Papain-like_cys_pep_sf"/>
</dbReference>
<evidence type="ECO:0000256" key="8">
    <source>
        <dbReference type="ARBA" id="ARBA00074858"/>
    </source>
</evidence>
<dbReference type="GeneTree" id="ENSGT00510000049635"/>
<feature type="compositionally biased region" description="Polar residues" evidence="9">
    <location>
        <begin position="103"/>
        <end position="117"/>
    </location>
</feature>
<feature type="domain" description="OTU" evidence="10">
    <location>
        <begin position="179"/>
        <end position="308"/>
    </location>
</feature>
<dbReference type="GO" id="GO:0004843">
    <property type="term" value="F:cysteine-type deubiquitinase activity"/>
    <property type="evidence" value="ECO:0007669"/>
    <property type="project" value="UniProtKB-EC"/>
</dbReference>
<name>A0A3B3SSX8_9TELE</name>
<dbReference type="PROSITE" id="PS50802">
    <property type="entry name" value="OTU"/>
    <property type="match status" value="1"/>
</dbReference>
<dbReference type="FunFam" id="3.90.70.80:FF:000010">
    <property type="entry name" value="OTU domain-containing protein 1"/>
    <property type="match status" value="1"/>
</dbReference>
<evidence type="ECO:0000256" key="1">
    <source>
        <dbReference type="ARBA" id="ARBA00000707"/>
    </source>
</evidence>
<dbReference type="PANTHER" id="PTHR12419:SF101">
    <property type="entry name" value="OTU DOMAIN-CONTAINING PROTEIN 1"/>
    <property type="match status" value="1"/>
</dbReference>
<evidence type="ECO:0000256" key="6">
    <source>
        <dbReference type="ARBA" id="ARBA00022807"/>
    </source>
</evidence>
<proteinExistence type="predicted"/>